<feature type="compositionally biased region" description="Pro residues" evidence="9">
    <location>
        <begin position="1298"/>
        <end position="1320"/>
    </location>
</feature>
<dbReference type="InterPro" id="IPR007120">
    <property type="entry name" value="DNA-dir_RNAP_su2_dom"/>
</dbReference>
<feature type="region of interest" description="Disordered" evidence="9">
    <location>
        <begin position="1525"/>
        <end position="1581"/>
    </location>
</feature>
<evidence type="ECO:0000256" key="5">
    <source>
        <dbReference type="ARBA" id="ARBA00022695"/>
    </source>
</evidence>
<dbReference type="InterPro" id="IPR007644">
    <property type="entry name" value="RNA_pol_bsu_protrusion"/>
</dbReference>
<dbReference type="GO" id="GO:0046872">
    <property type="term" value="F:metal ion binding"/>
    <property type="evidence" value="ECO:0007669"/>
    <property type="project" value="UniProtKB-KW"/>
</dbReference>
<evidence type="ECO:0000256" key="3">
    <source>
        <dbReference type="ARBA" id="ARBA00022478"/>
    </source>
</evidence>
<reference evidence="16" key="1">
    <citation type="journal article" date="2020" name="Nature">
        <title>Giant virus diversity and host interactions through global metagenomics.</title>
        <authorList>
            <person name="Schulz F."/>
            <person name="Roux S."/>
            <person name="Paez-Espino D."/>
            <person name="Jungbluth S."/>
            <person name="Walsh D.A."/>
            <person name="Denef V.J."/>
            <person name="McMahon K.D."/>
            <person name="Konstantinidis K.T."/>
            <person name="Eloe-Fadrosh E.A."/>
            <person name="Kyrpides N.C."/>
            <person name="Woyke T."/>
        </authorList>
    </citation>
    <scope>NUCLEOTIDE SEQUENCE</scope>
    <source>
        <strain evidence="16">GVMAG-M-3300021425-30</strain>
    </source>
</reference>
<dbReference type="InterPro" id="IPR014724">
    <property type="entry name" value="RNA_pol_RPB2_OB-fold"/>
</dbReference>
<dbReference type="GO" id="GO:0003677">
    <property type="term" value="F:DNA binding"/>
    <property type="evidence" value="ECO:0007669"/>
    <property type="project" value="InterPro"/>
</dbReference>
<organism evidence="16">
    <name type="scientific">viral metagenome</name>
    <dbReference type="NCBI Taxonomy" id="1070528"/>
    <lineage>
        <taxon>unclassified sequences</taxon>
        <taxon>metagenomes</taxon>
        <taxon>organismal metagenomes</taxon>
    </lineage>
</organism>
<proteinExistence type="inferred from homology"/>
<dbReference type="EC" id="2.7.7.6" evidence="2"/>
<dbReference type="CDD" id="cd00653">
    <property type="entry name" value="RNA_pol_B_RPB2"/>
    <property type="match status" value="1"/>
</dbReference>
<dbReference type="InterPro" id="IPR007645">
    <property type="entry name" value="RNA_pol_Rpb2_3"/>
</dbReference>
<comment type="similarity">
    <text evidence="1">Belongs to the RNA polymerase beta chain family.</text>
</comment>
<dbReference type="Gene3D" id="2.40.270.10">
    <property type="entry name" value="DNA-directed RNA polymerase, subunit 2, domain 6"/>
    <property type="match status" value="1"/>
</dbReference>
<evidence type="ECO:0000259" key="13">
    <source>
        <dbReference type="Pfam" id="PF04563"/>
    </source>
</evidence>
<dbReference type="GO" id="GO:0032549">
    <property type="term" value="F:ribonucleoside binding"/>
    <property type="evidence" value="ECO:0007669"/>
    <property type="project" value="InterPro"/>
</dbReference>
<feature type="region of interest" description="Disordered" evidence="9">
    <location>
        <begin position="1289"/>
        <end position="1320"/>
    </location>
</feature>
<dbReference type="InterPro" id="IPR007642">
    <property type="entry name" value="RNA_pol_Rpb2_2"/>
</dbReference>
<feature type="domain" description="RNA polymerase Rpb2" evidence="12">
    <location>
        <begin position="239"/>
        <end position="374"/>
    </location>
</feature>
<evidence type="ECO:0000256" key="2">
    <source>
        <dbReference type="ARBA" id="ARBA00012418"/>
    </source>
</evidence>
<feature type="domain" description="DNA-directed RNA polymerase subunit 2 hybrid-binding" evidence="10">
    <location>
        <begin position="725"/>
        <end position="1091"/>
    </location>
</feature>
<feature type="domain" description="RNA polymerase Rpb2" evidence="15">
    <location>
        <begin position="555"/>
        <end position="616"/>
    </location>
</feature>
<dbReference type="Pfam" id="PF04563">
    <property type="entry name" value="RNA_pol_Rpb2_1"/>
    <property type="match status" value="1"/>
</dbReference>
<feature type="region of interest" description="Disordered" evidence="9">
    <location>
        <begin position="1422"/>
        <end position="1496"/>
    </location>
</feature>
<keyword evidence="3" id="KW-0240">DNA-directed RNA polymerase</keyword>
<dbReference type="InterPro" id="IPR015712">
    <property type="entry name" value="DNA-dir_RNA_pol_su2"/>
</dbReference>
<feature type="compositionally biased region" description="Pro residues" evidence="9">
    <location>
        <begin position="1463"/>
        <end position="1474"/>
    </location>
</feature>
<dbReference type="GO" id="GO:0006351">
    <property type="term" value="P:DNA-templated transcription"/>
    <property type="evidence" value="ECO:0007669"/>
    <property type="project" value="InterPro"/>
</dbReference>
<feature type="domain" description="RNA polymerase Rpb2" evidence="14">
    <location>
        <begin position="458"/>
        <end position="520"/>
    </location>
</feature>
<dbReference type="Pfam" id="PF00562">
    <property type="entry name" value="RNA_pol_Rpb2_6"/>
    <property type="match status" value="1"/>
</dbReference>
<evidence type="ECO:0000259" key="11">
    <source>
        <dbReference type="Pfam" id="PF04560"/>
    </source>
</evidence>
<dbReference type="InterPro" id="IPR007641">
    <property type="entry name" value="RNA_pol_Rpb2_7"/>
</dbReference>
<evidence type="ECO:0000313" key="16">
    <source>
        <dbReference type="EMBL" id="QHT06339.1"/>
    </source>
</evidence>
<sequence length="1581" mass="178106">MGDQLPQIIIDKLFEDNPNLLVNHHLLSYNEFFNDGIKRIFREKNPIKIMKEQDEKTGEFNLKCNLFLAGKNGDKLYYGKPIIFDDNREHLMYPNEARLRNMTYGITIHYDVDVEFFIKTPEDAVHPTEPTYTTTLSKIFLGRFPIMLFSDLCILKNLTPDVRFELGECRNDYGGYFIIDGKEKVIISQEKFADNMLYIKDKGNDLYSHSAEIRSVSEDASKPIRTLSVRMVAATPSCKNGQIVVNIPNVRKPVPLFIVMRALGVISDKSIIEHCLLDMDKYSSYVDLFIPSIHDTGTIFSQEIALKYIASFTKGKTIPHALEILSDYFLTHVGEMNFIDKAYFLGHMVRELLRVYTKDKKPTDRDSFKFKRVELPGSLLYDLFIEYYRLQQKNIYQNIDKEYTFKRGIYSNNFTGLIENNYREFFGERIVETGFRKAFKGNWGSEEHTKRLGVVQGLNRLSYNSAISHLRKINLPLDSSAKVIGPRLLHSSQWGIIDPVDTPDGGNVGLHKHMAISAAITTNCSSKPMINWLRSKGMRLLQESDPLYNGTMIKIIVNGNWIGVISNPAEIISQFKMHRRVGMIPIFTSIQWDIANSTINIYTDAGRLCRPIFYIENGKPSFANEAIQEKISTGSFTWNQLISGFSPKKESANYDVNNCTIYNDVSQLYDVSDISKLQGLEGIIDYIDTAETEGSLIAFNSDELNKKPYTHMEIHPSLIFGVMGNQVVFPENNQLPRDLFACGQMRQAVSLYHSNYQNRIDKMGVILNYGETPLIKSRYLDKICKEQHPYGLNVIVAIMCYGGYNVEDSILFNEGSVNRGMFRTTYYNMYESREESSKVGNGTVDSQFANIEQNNVIGLKPGFDYSHLDKNGLAKENTLLDDKKIIIGKINSDPTRPDYFDDASVAPKKGQLGFVDKAFITEGEEGFRIAKVRCRHERIPNIGDKFCSRCGQKGTIGLLIPEADMPFTKDGIRPDIIINPHAIPSRMTIGQLVEALMGKACAMYGGFGDCTAFMNKGQKATTFGELLTNVGFHSSGNEQLYNGQSGEQLQAQIYIGPTYYMRLKHMVKDKINHRARGPRTLLTRQTVQGRANDGGLRVGEMERDGITGHGAAHFLNESMMVRGDEYFMAVCNKTGMTAIYNESKNLFLSPQADGPIRFVGTLENGMNIDNVTKYGRSFSVIRVPYAFKLLMQELQTMNVQMRIITEDNIDQLNHLAFSDNIVRLAGKGATPQSVLTEARAAASRLSQPFIQKGTPQKNPYDSPSPTSPVYDPNKPDYLQEQPLYATYQTNEGEWSPGPTMPMPYAPDPNKPLTPSPPPAKLSPEQMAWEFDRYGYEEGDVWKSIIIDDNGKPSQTWWVDDNNYRDPYEFPKDWVSSDLVRNNGEPIAVWEVVMGLRADKQPGNWKRVISRLRDAAIPAVESPKYNPISPSPTENYVPISPDYPPDKPPLSPLPEVSPEYVSTPSPPIVPVPFDPDSPVYRPGDYNGGGASNVKPPAINININVPKIGGDEEKPSKSEVEDITDTIKDVKQKSSEPIITVLKPPDGKPSDNVLAPDQESISNDSDRDSDKSGGQKKTVSFNV</sequence>
<feature type="compositionally biased region" description="Polar residues" evidence="9">
    <location>
        <begin position="1245"/>
        <end position="1264"/>
    </location>
</feature>
<dbReference type="InterPro" id="IPR007646">
    <property type="entry name" value="RNA_pol_Rpb2_4"/>
</dbReference>
<feature type="domain" description="RNA polymerase beta subunit protrusion" evidence="13">
    <location>
        <begin position="21"/>
        <end position="404"/>
    </location>
</feature>
<keyword evidence="6" id="KW-0479">Metal-binding</keyword>
<dbReference type="Gene3D" id="3.90.1100.10">
    <property type="match status" value="2"/>
</dbReference>
<keyword evidence="4" id="KW-0808">Transferase</keyword>
<feature type="compositionally biased region" description="Basic and acidic residues" evidence="9">
    <location>
        <begin position="1562"/>
        <end position="1571"/>
    </location>
</feature>
<evidence type="ECO:0000256" key="6">
    <source>
        <dbReference type="ARBA" id="ARBA00022723"/>
    </source>
</evidence>
<evidence type="ECO:0000256" key="9">
    <source>
        <dbReference type="SAM" id="MobiDB-lite"/>
    </source>
</evidence>
<evidence type="ECO:0000256" key="7">
    <source>
        <dbReference type="ARBA" id="ARBA00022833"/>
    </source>
</evidence>
<feature type="region of interest" description="Disordered" evidence="9">
    <location>
        <begin position="1245"/>
        <end position="1275"/>
    </location>
</feature>
<feature type="compositionally biased region" description="Low complexity" evidence="9">
    <location>
        <begin position="1452"/>
        <end position="1462"/>
    </location>
</feature>
<evidence type="ECO:0000259" key="12">
    <source>
        <dbReference type="Pfam" id="PF04561"/>
    </source>
</evidence>
<dbReference type="Gene3D" id="3.90.1800.10">
    <property type="entry name" value="RNA polymerase alpha subunit dimerisation domain"/>
    <property type="match status" value="1"/>
</dbReference>
<evidence type="ECO:0000256" key="8">
    <source>
        <dbReference type="ARBA" id="ARBA00023163"/>
    </source>
</evidence>
<evidence type="ECO:0000259" key="15">
    <source>
        <dbReference type="Pfam" id="PF04566"/>
    </source>
</evidence>
<evidence type="ECO:0000256" key="4">
    <source>
        <dbReference type="ARBA" id="ARBA00022679"/>
    </source>
</evidence>
<accession>A0A6C0CRN4</accession>
<dbReference type="Pfam" id="PF04561">
    <property type="entry name" value="RNA_pol_Rpb2_2"/>
    <property type="match status" value="1"/>
</dbReference>
<dbReference type="PANTHER" id="PTHR20856">
    <property type="entry name" value="DNA-DIRECTED RNA POLYMERASE I SUBUNIT 2"/>
    <property type="match status" value="1"/>
</dbReference>
<keyword evidence="7" id="KW-0862">Zinc</keyword>
<evidence type="ECO:0000259" key="10">
    <source>
        <dbReference type="Pfam" id="PF00562"/>
    </source>
</evidence>
<dbReference type="GO" id="GO:0003899">
    <property type="term" value="F:DNA-directed RNA polymerase activity"/>
    <property type="evidence" value="ECO:0007669"/>
    <property type="project" value="UniProtKB-EC"/>
</dbReference>
<evidence type="ECO:0000256" key="1">
    <source>
        <dbReference type="ARBA" id="ARBA00006835"/>
    </source>
</evidence>
<dbReference type="GO" id="GO:0000428">
    <property type="term" value="C:DNA-directed RNA polymerase complex"/>
    <property type="evidence" value="ECO:0007669"/>
    <property type="project" value="UniProtKB-KW"/>
</dbReference>
<name>A0A6C0CRN4_9ZZZZ</name>
<keyword evidence="5" id="KW-0548">Nucleotidyltransferase</keyword>
<dbReference type="Pfam" id="PF04566">
    <property type="entry name" value="RNA_pol_Rpb2_4"/>
    <property type="match status" value="1"/>
</dbReference>
<dbReference type="InterPro" id="IPR037033">
    <property type="entry name" value="DNA-dir_RNAP_su2_hyb_sf"/>
</dbReference>
<dbReference type="Gene3D" id="2.40.50.150">
    <property type="match status" value="1"/>
</dbReference>
<dbReference type="Pfam" id="PF04560">
    <property type="entry name" value="RNA_pol_Rpb2_7"/>
    <property type="match status" value="1"/>
</dbReference>
<evidence type="ECO:0000259" key="14">
    <source>
        <dbReference type="Pfam" id="PF04565"/>
    </source>
</evidence>
<feature type="compositionally biased region" description="Pro residues" evidence="9">
    <location>
        <begin position="1440"/>
        <end position="1451"/>
    </location>
</feature>
<protein>
    <recommendedName>
        <fullName evidence="2">DNA-directed RNA polymerase</fullName>
        <ecNumber evidence="2">2.7.7.6</ecNumber>
    </recommendedName>
</protein>
<dbReference type="EMBL" id="MN739467">
    <property type="protein sequence ID" value="QHT06339.1"/>
    <property type="molecule type" value="Genomic_DNA"/>
</dbReference>
<dbReference type="Pfam" id="PF04565">
    <property type="entry name" value="RNA_pol_Rpb2_3"/>
    <property type="match status" value="1"/>
</dbReference>
<keyword evidence="8" id="KW-0804">Transcription</keyword>
<dbReference type="SUPFAM" id="SSF64484">
    <property type="entry name" value="beta and beta-prime subunits of DNA dependent RNA-polymerase"/>
    <property type="match status" value="1"/>
</dbReference>
<feature type="domain" description="RNA polymerase Rpb2" evidence="11">
    <location>
        <begin position="1094"/>
        <end position="1205"/>
    </location>
</feature>